<evidence type="ECO:0000256" key="1">
    <source>
        <dbReference type="SAM" id="Phobius"/>
    </source>
</evidence>
<evidence type="ECO:0000313" key="3">
    <source>
        <dbReference type="Proteomes" id="UP001597033"/>
    </source>
</evidence>
<accession>A0ABW3LZC8</accession>
<dbReference type="Proteomes" id="UP001597033">
    <property type="component" value="Unassembled WGS sequence"/>
</dbReference>
<reference evidence="3" key="1">
    <citation type="journal article" date="2019" name="Int. J. Syst. Evol. Microbiol.">
        <title>The Global Catalogue of Microorganisms (GCM) 10K type strain sequencing project: providing services to taxonomists for standard genome sequencing and annotation.</title>
        <authorList>
            <consortium name="The Broad Institute Genomics Platform"/>
            <consortium name="The Broad Institute Genome Sequencing Center for Infectious Disease"/>
            <person name="Wu L."/>
            <person name="Ma J."/>
        </authorList>
    </citation>
    <scope>NUCLEOTIDE SEQUENCE [LARGE SCALE GENOMIC DNA]</scope>
    <source>
        <strain evidence="3">CCUG 55854</strain>
    </source>
</reference>
<dbReference type="RefSeq" id="WP_162378478.1">
    <property type="nucleotide sequence ID" value="NZ_JBHTKN010000006.1"/>
</dbReference>
<evidence type="ECO:0000313" key="2">
    <source>
        <dbReference type="EMBL" id="MFD1042694.1"/>
    </source>
</evidence>
<organism evidence="2 3">
    <name type="scientific">Pseudoxanthomonas kaohsiungensis</name>
    <dbReference type="NCBI Taxonomy" id="283923"/>
    <lineage>
        <taxon>Bacteria</taxon>
        <taxon>Pseudomonadati</taxon>
        <taxon>Pseudomonadota</taxon>
        <taxon>Gammaproteobacteria</taxon>
        <taxon>Lysobacterales</taxon>
        <taxon>Lysobacteraceae</taxon>
        <taxon>Pseudoxanthomonas</taxon>
    </lineage>
</organism>
<feature type="transmembrane region" description="Helical" evidence="1">
    <location>
        <begin position="40"/>
        <end position="63"/>
    </location>
</feature>
<keyword evidence="3" id="KW-1185">Reference proteome</keyword>
<protein>
    <recommendedName>
        <fullName evidence="4">Nickel/cobalt efflux system</fullName>
    </recommendedName>
</protein>
<feature type="transmembrane region" description="Helical" evidence="1">
    <location>
        <begin position="179"/>
        <end position="204"/>
    </location>
</feature>
<proteinExistence type="predicted"/>
<dbReference type="EMBL" id="JBHTKN010000006">
    <property type="protein sequence ID" value="MFD1042694.1"/>
    <property type="molecule type" value="Genomic_DNA"/>
</dbReference>
<keyword evidence="1" id="KW-1133">Transmembrane helix</keyword>
<feature type="transmembrane region" description="Helical" evidence="1">
    <location>
        <begin position="6"/>
        <end position="28"/>
    </location>
</feature>
<feature type="transmembrane region" description="Helical" evidence="1">
    <location>
        <begin position="135"/>
        <end position="159"/>
    </location>
</feature>
<sequence>MGTWWPWLLVAGAGALHGLHPASGWPLASACAWRGRDWRVAARAMVPLAAGHVAAVALFAAAVMVGTRFSPALVTGVVAAVLLVMVAHGFSRRSMHHAVHRSMHGSVPPPAHSLLHHFVDRHAPPPRDRMPTLGLGLASFLLAHLHGAGWLLLPALLPLCAAAPGPHPALGMDPRVTTTLAVVAVHTAAMVATAAPLAIGAALLPRRRSNT</sequence>
<name>A0ABW3LZC8_9GAMM</name>
<keyword evidence="1" id="KW-0812">Transmembrane</keyword>
<gene>
    <name evidence="2" type="ORF">ACFQ2N_10080</name>
</gene>
<comment type="caution">
    <text evidence="2">The sequence shown here is derived from an EMBL/GenBank/DDBJ whole genome shotgun (WGS) entry which is preliminary data.</text>
</comment>
<evidence type="ECO:0008006" key="4">
    <source>
        <dbReference type="Google" id="ProtNLM"/>
    </source>
</evidence>
<feature type="transmembrane region" description="Helical" evidence="1">
    <location>
        <begin position="69"/>
        <end position="91"/>
    </location>
</feature>
<keyword evidence="1" id="KW-0472">Membrane</keyword>